<accession>A0ABN1G4Z6</accession>
<dbReference type="Gene3D" id="1.25.40.10">
    <property type="entry name" value="Tetratricopeptide repeat domain"/>
    <property type="match status" value="1"/>
</dbReference>
<dbReference type="InterPro" id="IPR001867">
    <property type="entry name" value="OmpR/PhoB-type_DNA-bd"/>
</dbReference>
<dbReference type="InterPro" id="IPR036388">
    <property type="entry name" value="WH-like_DNA-bd_sf"/>
</dbReference>
<dbReference type="SUPFAM" id="SSF52540">
    <property type="entry name" value="P-loop containing nucleoside triphosphate hydrolases"/>
    <property type="match status" value="1"/>
</dbReference>
<dbReference type="CDD" id="cd00383">
    <property type="entry name" value="trans_reg_C"/>
    <property type="match status" value="1"/>
</dbReference>
<dbReference type="SUPFAM" id="SSF46894">
    <property type="entry name" value="C-terminal effector domain of the bipartite response regulators"/>
    <property type="match status" value="1"/>
</dbReference>
<dbReference type="Gene3D" id="3.40.50.300">
    <property type="entry name" value="P-loop containing nucleotide triphosphate hydrolases"/>
    <property type="match status" value="1"/>
</dbReference>
<dbReference type="PRINTS" id="PR00364">
    <property type="entry name" value="DISEASERSIST"/>
</dbReference>
<sequence length="966" mass="104910">MTELRTSAVEPALSFDRFQILPRQRLLLETGRPVRIGSRAFDILLALLERPGERVGKAELLARVWPDTHVVEGNLKFQVAALRRVLRDGQDGRRFIETSQGQGYRFVAPVAVIEEGERPVPPPVGAARRHNLPEQLTPLVGRGEVVAKLAGQLSAHRLLTIVGPGGIGKTSVALAVAERVVDAYEDGVWVVDLAWTADPDQVRGAVAAAVGLEVSPGLTTRDLVAALRGRKMLLVLDNCMHVVDAAAELVSAILRGAPHVRVVATSREPLRTEGERLCRLEPLQAPPPSPRIEAAEALRYASVQLFVEQAAAGLDAFELTDGDAPLVAEICRKLDGIPLAIGLAAARVGLLGLRGLAAQLDDRLRPLTGGRRTALPRHRTMRAALDWSHDLLGPPEQTVFRRLAVFVDGFTLAAAAGVAADEGHSGDEVVRLVLELAEKSLVVADLDSPGPRFRLLDTTRAYALEKAREGGELASLARRHAAYFLELVEAAAREREEGDDGYAAVEPDMDNLRAALAWAFAPAGDPAIGVGLAAAALPLWFSTSLLGEALAWTEKAIQTLDEAGLRGSRQEMALQTALGISLQMARGRTSEAHAALNRALALAERHRDADFRLHVLHTLWVYHMRVGGVRTALDHAHKAEAIAASMADPVAPGTAEWMLGIAMHFAGEHQAARSRLEHLLLAPPPRPRRRQIRRAGFDPRVTTRYVLGHVLWVQGHPDQAAEAVRIAVEEARRLQHPVTLCSVLAWGACALALLARDLDEAWRSATELVHHAEKHALADHLSYGLAALEIISLQKAGPEADVEQVRAALERWRASQWHVFLSVGDFAEAAAAAGLAGEISTVVDEALQRAERDQELWAYPEMLRVRGELLLRQDVPDPRGARRYFVRSLERARAQGALAWRLRSAASLHRLDLRQGDARESREALSRAYGRFGEGSDTPDLRAAKQLLVGRREPGPAERGGAARAL</sequence>
<dbReference type="SMART" id="SM00862">
    <property type="entry name" value="Trans_reg_C"/>
    <property type="match status" value="1"/>
</dbReference>
<gene>
    <name evidence="4" type="ORF">GCM10009416_47100</name>
</gene>
<dbReference type="Pfam" id="PF00931">
    <property type="entry name" value="NB-ARC"/>
    <property type="match status" value="1"/>
</dbReference>
<dbReference type="Gene3D" id="1.10.10.10">
    <property type="entry name" value="Winged helix-like DNA-binding domain superfamily/Winged helix DNA-binding domain"/>
    <property type="match status" value="1"/>
</dbReference>
<dbReference type="Pfam" id="PF00486">
    <property type="entry name" value="Trans_reg_C"/>
    <property type="match status" value="1"/>
</dbReference>
<dbReference type="Proteomes" id="UP001501588">
    <property type="component" value="Unassembled WGS sequence"/>
</dbReference>
<evidence type="ECO:0000313" key="4">
    <source>
        <dbReference type="EMBL" id="GAA0604086.1"/>
    </source>
</evidence>
<evidence type="ECO:0000313" key="5">
    <source>
        <dbReference type="Proteomes" id="UP001501588"/>
    </source>
</evidence>
<dbReference type="EMBL" id="BAAAFZ010000094">
    <property type="protein sequence ID" value="GAA0604086.1"/>
    <property type="molecule type" value="Genomic_DNA"/>
</dbReference>
<dbReference type="InterPro" id="IPR027417">
    <property type="entry name" value="P-loop_NTPase"/>
</dbReference>
<feature type="DNA-binding region" description="OmpR/PhoB-type" evidence="2">
    <location>
        <begin position="10"/>
        <end position="108"/>
    </location>
</feature>
<dbReference type="RefSeq" id="WP_343897889.1">
    <property type="nucleotide sequence ID" value="NZ_BAAAFZ010000094.1"/>
</dbReference>
<proteinExistence type="predicted"/>
<dbReference type="InterPro" id="IPR002182">
    <property type="entry name" value="NB-ARC"/>
</dbReference>
<keyword evidence="1 2" id="KW-0238">DNA-binding</keyword>
<dbReference type="InterPro" id="IPR011990">
    <property type="entry name" value="TPR-like_helical_dom_sf"/>
</dbReference>
<reference evidence="4 5" key="1">
    <citation type="journal article" date="2019" name="Int. J. Syst. Evol. Microbiol.">
        <title>The Global Catalogue of Microorganisms (GCM) 10K type strain sequencing project: providing services to taxonomists for standard genome sequencing and annotation.</title>
        <authorList>
            <consortium name="The Broad Institute Genomics Platform"/>
            <consortium name="The Broad Institute Genome Sequencing Center for Infectious Disease"/>
            <person name="Wu L."/>
            <person name="Ma J."/>
        </authorList>
    </citation>
    <scope>NUCLEOTIDE SEQUENCE [LARGE SCALE GENOMIC DNA]</scope>
    <source>
        <strain evidence="4 5">JCM 9933</strain>
    </source>
</reference>
<dbReference type="SUPFAM" id="SSF48452">
    <property type="entry name" value="TPR-like"/>
    <property type="match status" value="1"/>
</dbReference>
<keyword evidence="5" id="KW-1185">Reference proteome</keyword>
<evidence type="ECO:0000256" key="1">
    <source>
        <dbReference type="ARBA" id="ARBA00023125"/>
    </source>
</evidence>
<dbReference type="PROSITE" id="PS51755">
    <property type="entry name" value="OMPR_PHOB"/>
    <property type="match status" value="1"/>
</dbReference>
<comment type="caution">
    <text evidence="4">The sequence shown here is derived from an EMBL/GenBank/DDBJ whole genome shotgun (WGS) entry which is preliminary data.</text>
</comment>
<dbReference type="PANTHER" id="PTHR47691:SF3">
    <property type="entry name" value="HTH-TYPE TRANSCRIPTIONAL REGULATOR RV0890C-RELATED"/>
    <property type="match status" value="1"/>
</dbReference>
<evidence type="ECO:0000259" key="3">
    <source>
        <dbReference type="PROSITE" id="PS51755"/>
    </source>
</evidence>
<dbReference type="InterPro" id="IPR016032">
    <property type="entry name" value="Sig_transdc_resp-reg_C-effctor"/>
</dbReference>
<organism evidence="4 5">
    <name type="scientific">Craurococcus roseus</name>
    <dbReference type="NCBI Taxonomy" id="77585"/>
    <lineage>
        <taxon>Bacteria</taxon>
        <taxon>Pseudomonadati</taxon>
        <taxon>Pseudomonadota</taxon>
        <taxon>Alphaproteobacteria</taxon>
        <taxon>Acetobacterales</taxon>
        <taxon>Acetobacteraceae</taxon>
        <taxon>Craurococcus</taxon>
    </lineage>
</organism>
<evidence type="ECO:0000256" key="2">
    <source>
        <dbReference type="PROSITE-ProRule" id="PRU01091"/>
    </source>
</evidence>
<dbReference type="PANTHER" id="PTHR47691">
    <property type="entry name" value="REGULATOR-RELATED"/>
    <property type="match status" value="1"/>
</dbReference>
<dbReference type="InterPro" id="IPR003593">
    <property type="entry name" value="AAA+_ATPase"/>
</dbReference>
<dbReference type="SMART" id="SM00382">
    <property type="entry name" value="AAA"/>
    <property type="match status" value="1"/>
</dbReference>
<name>A0ABN1G4Z6_9PROT</name>
<feature type="domain" description="OmpR/PhoB-type" evidence="3">
    <location>
        <begin position="10"/>
        <end position="108"/>
    </location>
</feature>
<protein>
    <submittedName>
        <fullName evidence="4">Winged helix-turn-helix domain-containing protein</fullName>
    </submittedName>
</protein>